<keyword evidence="3" id="KW-1003">Cell membrane</keyword>
<dbReference type="Gene3D" id="1.10.287.1260">
    <property type="match status" value="1"/>
</dbReference>
<keyword evidence="12" id="KW-1185">Reference proteome</keyword>
<feature type="domain" description="Mechanosensitive ion channel transmembrane helices 2/3" evidence="10">
    <location>
        <begin position="142"/>
        <end position="183"/>
    </location>
</feature>
<evidence type="ECO:0000256" key="6">
    <source>
        <dbReference type="ARBA" id="ARBA00023136"/>
    </source>
</evidence>
<evidence type="ECO:0000256" key="3">
    <source>
        <dbReference type="ARBA" id="ARBA00022475"/>
    </source>
</evidence>
<comment type="subcellular location">
    <subcellularLocation>
        <location evidence="1">Cell membrane</location>
        <topology evidence="1">Multi-pass membrane protein</topology>
    </subcellularLocation>
</comment>
<comment type="caution">
    <text evidence="11">The sequence shown here is derived from an EMBL/GenBank/DDBJ whole genome shotgun (WGS) entry which is preliminary data.</text>
</comment>
<feature type="transmembrane region" description="Helical" evidence="7">
    <location>
        <begin position="20"/>
        <end position="41"/>
    </location>
</feature>
<dbReference type="InterPro" id="IPR006685">
    <property type="entry name" value="MscS_channel_2nd"/>
</dbReference>
<evidence type="ECO:0000259" key="8">
    <source>
        <dbReference type="Pfam" id="PF00924"/>
    </source>
</evidence>
<gene>
    <name evidence="11" type="ORF">ACFFLH_08035</name>
</gene>
<evidence type="ECO:0000256" key="2">
    <source>
        <dbReference type="ARBA" id="ARBA00008017"/>
    </source>
</evidence>
<organism evidence="11 12">
    <name type="scientific">Balneatrix alpica</name>
    <dbReference type="NCBI Taxonomy" id="75684"/>
    <lineage>
        <taxon>Bacteria</taxon>
        <taxon>Pseudomonadati</taxon>
        <taxon>Pseudomonadota</taxon>
        <taxon>Gammaproteobacteria</taxon>
        <taxon>Oceanospirillales</taxon>
        <taxon>Balneatrichaceae</taxon>
        <taxon>Balneatrix</taxon>
    </lineage>
</organism>
<dbReference type="InterPro" id="IPR010920">
    <property type="entry name" value="LSM_dom_sf"/>
</dbReference>
<evidence type="ECO:0000256" key="5">
    <source>
        <dbReference type="ARBA" id="ARBA00022989"/>
    </source>
</evidence>
<sequence>MSWPQVAAWLGLAEQSMHWIAQVFIVVFVTLAANMLVLRLLGRLAIQLEKTRNLWDDTLLEAARRPLGFFIWLLGLSWAAEIAERQTDSILLGWVDSLREIGVIVLLTWFLLRFVKGAETILVSPDKMKQPMDRTTVAAISNLLRASIVITGALVILQSLGYSISGVLAFGGIGGIAVGFAAKDLLSNFFGGLMIYLDRPFAVGDWIRSPDKSIEGVVEHIGWRQTRIRTFDKRPLYVPNSTFTTIAVENPSRMSHRRLYETLGVRYDDAGKVRQIVTEVEAYLRQHSEIDQRQTLMVNFNACGPSSLDFFIYCFTHTTDWARFHQIKQEVLLHILDIIAQAGAEVAFPTRTLHLIQSEAEPALESETQPRLNQGTQA</sequence>
<proteinExistence type="inferred from homology"/>
<feature type="transmembrane region" description="Helical" evidence="7">
    <location>
        <begin position="92"/>
        <end position="115"/>
    </location>
</feature>
<evidence type="ECO:0000256" key="1">
    <source>
        <dbReference type="ARBA" id="ARBA00004651"/>
    </source>
</evidence>
<dbReference type="Proteomes" id="UP001589628">
    <property type="component" value="Unassembled WGS sequence"/>
</dbReference>
<protein>
    <submittedName>
        <fullName evidence="11">Mechanosensitive ion channel family protein</fullName>
    </submittedName>
</protein>
<dbReference type="InterPro" id="IPR049278">
    <property type="entry name" value="MS_channel_C"/>
</dbReference>
<comment type="similarity">
    <text evidence="2">Belongs to the MscS (TC 1.A.23) family.</text>
</comment>
<feature type="domain" description="Mechanosensitive ion channel MscS C-terminal" evidence="9">
    <location>
        <begin position="263"/>
        <end position="345"/>
    </location>
</feature>
<feature type="transmembrane region" description="Helical" evidence="7">
    <location>
        <begin position="162"/>
        <end position="182"/>
    </location>
</feature>
<dbReference type="PANTHER" id="PTHR43634">
    <property type="entry name" value="OW CONDUCTANCE MECHANOSENSITIVE CHANNEL"/>
    <property type="match status" value="1"/>
</dbReference>
<dbReference type="Pfam" id="PF21088">
    <property type="entry name" value="MS_channel_1st"/>
    <property type="match status" value="1"/>
</dbReference>
<evidence type="ECO:0000313" key="12">
    <source>
        <dbReference type="Proteomes" id="UP001589628"/>
    </source>
</evidence>
<dbReference type="InterPro" id="IPR049142">
    <property type="entry name" value="MS_channel_1st"/>
</dbReference>
<name>A0ABV5ZCV9_9GAMM</name>
<dbReference type="InterPro" id="IPR011066">
    <property type="entry name" value="MscS_channel_C_sf"/>
</dbReference>
<accession>A0ABV5ZCV9</accession>
<dbReference type="Pfam" id="PF21082">
    <property type="entry name" value="MS_channel_3rd"/>
    <property type="match status" value="1"/>
</dbReference>
<evidence type="ECO:0000259" key="10">
    <source>
        <dbReference type="Pfam" id="PF21088"/>
    </source>
</evidence>
<dbReference type="RefSeq" id="WP_027311814.1">
    <property type="nucleotide sequence ID" value="NZ_JBHLZN010000002.1"/>
</dbReference>
<dbReference type="InterPro" id="IPR011014">
    <property type="entry name" value="MscS_channel_TM-2"/>
</dbReference>
<feature type="transmembrane region" description="Helical" evidence="7">
    <location>
        <begin position="136"/>
        <end position="156"/>
    </location>
</feature>
<evidence type="ECO:0000313" key="11">
    <source>
        <dbReference type="EMBL" id="MFB9886354.1"/>
    </source>
</evidence>
<dbReference type="SUPFAM" id="SSF82861">
    <property type="entry name" value="Mechanosensitive channel protein MscS (YggB), transmembrane region"/>
    <property type="match status" value="1"/>
</dbReference>
<dbReference type="InterPro" id="IPR023408">
    <property type="entry name" value="MscS_beta-dom_sf"/>
</dbReference>
<dbReference type="InterPro" id="IPR045042">
    <property type="entry name" value="YnaI-like"/>
</dbReference>
<keyword evidence="5 7" id="KW-1133">Transmembrane helix</keyword>
<evidence type="ECO:0000256" key="7">
    <source>
        <dbReference type="SAM" id="Phobius"/>
    </source>
</evidence>
<keyword evidence="6 7" id="KW-0472">Membrane</keyword>
<dbReference type="EMBL" id="JBHLZN010000002">
    <property type="protein sequence ID" value="MFB9886354.1"/>
    <property type="molecule type" value="Genomic_DNA"/>
</dbReference>
<dbReference type="PANTHER" id="PTHR43634:SF2">
    <property type="entry name" value="LOW CONDUCTANCE MECHANOSENSITIVE CHANNEL YNAI"/>
    <property type="match status" value="1"/>
</dbReference>
<dbReference type="SUPFAM" id="SSF50182">
    <property type="entry name" value="Sm-like ribonucleoproteins"/>
    <property type="match status" value="1"/>
</dbReference>
<keyword evidence="4 7" id="KW-0812">Transmembrane</keyword>
<dbReference type="Gene3D" id="2.30.30.60">
    <property type="match status" value="1"/>
</dbReference>
<evidence type="ECO:0000259" key="9">
    <source>
        <dbReference type="Pfam" id="PF21082"/>
    </source>
</evidence>
<reference evidence="11 12" key="1">
    <citation type="submission" date="2024-09" db="EMBL/GenBank/DDBJ databases">
        <authorList>
            <person name="Sun Q."/>
            <person name="Mori K."/>
        </authorList>
    </citation>
    <scope>NUCLEOTIDE SEQUENCE [LARGE SCALE GENOMIC DNA]</scope>
    <source>
        <strain evidence="11 12">ATCC 51285</strain>
    </source>
</reference>
<evidence type="ECO:0000256" key="4">
    <source>
        <dbReference type="ARBA" id="ARBA00022692"/>
    </source>
</evidence>
<dbReference type="Pfam" id="PF00924">
    <property type="entry name" value="MS_channel_2nd"/>
    <property type="match status" value="1"/>
</dbReference>
<dbReference type="SUPFAM" id="SSF82689">
    <property type="entry name" value="Mechanosensitive channel protein MscS (YggB), C-terminal domain"/>
    <property type="match status" value="1"/>
</dbReference>
<dbReference type="Gene3D" id="3.30.70.100">
    <property type="match status" value="1"/>
</dbReference>
<feature type="domain" description="Mechanosensitive ion channel MscS" evidence="8">
    <location>
        <begin position="184"/>
        <end position="253"/>
    </location>
</feature>